<accession>A0AAP0KYC4</accession>
<sequence length="62" mass="6832">MGLSSRKVSPSNTSSTHVYIEDDADNFAEEDGPHVVIDALDLANRREALPNLQASFMNGKWL</sequence>
<evidence type="ECO:0000313" key="2">
    <source>
        <dbReference type="Proteomes" id="UP001420932"/>
    </source>
</evidence>
<name>A0AAP0KYC4_9MAGN</name>
<comment type="caution">
    <text evidence="1">The sequence shown here is derived from an EMBL/GenBank/DDBJ whole genome shotgun (WGS) entry which is preliminary data.</text>
</comment>
<reference evidence="1 2" key="1">
    <citation type="submission" date="2024-01" db="EMBL/GenBank/DDBJ databases">
        <title>Genome assemblies of Stephania.</title>
        <authorList>
            <person name="Yang L."/>
        </authorList>
    </citation>
    <scope>NUCLEOTIDE SEQUENCE [LARGE SCALE GENOMIC DNA]</scope>
    <source>
        <strain evidence="1">YNDBR</strain>
        <tissue evidence="1">Leaf</tissue>
    </source>
</reference>
<protein>
    <submittedName>
        <fullName evidence="1">Uncharacterized protein</fullName>
    </submittedName>
</protein>
<evidence type="ECO:0000313" key="1">
    <source>
        <dbReference type="EMBL" id="KAK9160490.1"/>
    </source>
</evidence>
<dbReference type="AlphaFoldDB" id="A0AAP0KYC4"/>
<gene>
    <name evidence="1" type="ORF">Syun_006831</name>
</gene>
<keyword evidence="2" id="KW-1185">Reference proteome</keyword>
<proteinExistence type="predicted"/>
<organism evidence="1 2">
    <name type="scientific">Stephania yunnanensis</name>
    <dbReference type="NCBI Taxonomy" id="152371"/>
    <lineage>
        <taxon>Eukaryota</taxon>
        <taxon>Viridiplantae</taxon>
        <taxon>Streptophyta</taxon>
        <taxon>Embryophyta</taxon>
        <taxon>Tracheophyta</taxon>
        <taxon>Spermatophyta</taxon>
        <taxon>Magnoliopsida</taxon>
        <taxon>Ranunculales</taxon>
        <taxon>Menispermaceae</taxon>
        <taxon>Menispermoideae</taxon>
        <taxon>Cissampelideae</taxon>
        <taxon>Stephania</taxon>
    </lineage>
</organism>
<dbReference type="Proteomes" id="UP001420932">
    <property type="component" value="Unassembled WGS sequence"/>
</dbReference>
<dbReference type="EMBL" id="JBBNAF010000003">
    <property type="protein sequence ID" value="KAK9160490.1"/>
    <property type="molecule type" value="Genomic_DNA"/>
</dbReference>